<evidence type="ECO:0000256" key="1">
    <source>
        <dbReference type="ARBA" id="ARBA00022484"/>
    </source>
</evidence>
<evidence type="ECO:0000256" key="2">
    <source>
        <dbReference type="ARBA" id="ARBA00022679"/>
    </source>
</evidence>
<evidence type="ECO:0000256" key="8">
    <source>
        <dbReference type="ARBA" id="ARBA00047984"/>
    </source>
</evidence>
<dbReference type="InterPro" id="IPR043502">
    <property type="entry name" value="DNA/RNA_pol_sf"/>
</dbReference>
<dbReference type="GO" id="GO:0008174">
    <property type="term" value="F:mRNA methyltransferase activity"/>
    <property type="evidence" value="ECO:0007669"/>
    <property type="project" value="UniProtKB-UniRule"/>
</dbReference>
<keyword evidence="4" id="KW-0547">Nucleotide-binding</keyword>
<feature type="compositionally biased region" description="Acidic residues" evidence="9">
    <location>
        <begin position="1064"/>
        <end position="1073"/>
    </location>
</feature>
<accession>A0AAU7YE16</accession>
<feature type="domain" description="Alphavirus-like MT" evidence="11">
    <location>
        <begin position="430"/>
        <end position="639"/>
    </location>
</feature>
<dbReference type="InterPro" id="IPR007094">
    <property type="entry name" value="RNA-dir_pol_PSvirus"/>
</dbReference>
<dbReference type="InterPro" id="IPR027417">
    <property type="entry name" value="P-loop_NTPase"/>
</dbReference>
<dbReference type="GO" id="GO:0006351">
    <property type="term" value="P:DNA-templated transcription"/>
    <property type="evidence" value="ECO:0007669"/>
    <property type="project" value="InterPro"/>
</dbReference>
<keyword evidence="2" id="KW-0808">Transferase</keyword>
<feature type="compositionally biased region" description="Basic and acidic residues" evidence="9">
    <location>
        <begin position="1121"/>
        <end position="1131"/>
    </location>
</feature>
<proteinExistence type="predicted"/>
<reference evidence="12" key="1">
    <citation type="submission" date="2024-05" db="EMBL/GenBank/DDBJ databases">
        <title>Viral Diversity and Horizontal Gene Transfer Among Viruses in Setosphaeria turcica Population from Northern Corn Leaf Blight of Maize.</title>
        <authorList>
            <person name="Jia J."/>
            <person name="Mu F."/>
        </authorList>
    </citation>
    <scope>NUCLEOTIDE SEQUENCE</scope>
    <source>
        <strain evidence="12">TG32</strain>
    </source>
</reference>
<evidence type="ECO:0000259" key="11">
    <source>
        <dbReference type="PROSITE" id="PS51743"/>
    </source>
</evidence>
<keyword evidence="5" id="KW-0378">Hydrolase</keyword>
<dbReference type="GO" id="GO:0039694">
    <property type="term" value="P:viral RNA genome replication"/>
    <property type="evidence" value="ECO:0007669"/>
    <property type="project" value="InterPro"/>
</dbReference>
<dbReference type="EMBL" id="PP926264">
    <property type="protein sequence ID" value="XBY85593.1"/>
    <property type="molecule type" value="Genomic_RNA"/>
</dbReference>
<dbReference type="Pfam" id="PF01660">
    <property type="entry name" value="Vmethyltransf"/>
    <property type="match status" value="1"/>
</dbReference>
<evidence type="ECO:0000259" key="10">
    <source>
        <dbReference type="PROSITE" id="PS50507"/>
    </source>
</evidence>
<dbReference type="GO" id="GO:0006396">
    <property type="term" value="P:RNA processing"/>
    <property type="evidence" value="ECO:0007669"/>
    <property type="project" value="InterPro"/>
</dbReference>
<keyword evidence="6" id="KW-0067">ATP-binding</keyword>
<comment type="catalytic activity">
    <reaction evidence="8">
        <text>ATP + H2O = ADP + phosphate + H(+)</text>
        <dbReference type="Rhea" id="RHEA:13065"/>
        <dbReference type="ChEBI" id="CHEBI:15377"/>
        <dbReference type="ChEBI" id="CHEBI:15378"/>
        <dbReference type="ChEBI" id="CHEBI:30616"/>
        <dbReference type="ChEBI" id="CHEBI:43474"/>
        <dbReference type="ChEBI" id="CHEBI:456216"/>
        <dbReference type="EC" id="3.6.4.13"/>
    </reaction>
</comment>
<dbReference type="InterPro" id="IPR027351">
    <property type="entry name" value="(+)RNA_virus_helicase_core_dom"/>
</dbReference>
<evidence type="ECO:0000256" key="5">
    <source>
        <dbReference type="ARBA" id="ARBA00022801"/>
    </source>
</evidence>
<dbReference type="PROSITE" id="PS51743">
    <property type="entry name" value="ALPHAVIRUS_MT"/>
    <property type="match status" value="1"/>
</dbReference>
<keyword evidence="7" id="KW-0693">Viral RNA replication</keyword>
<evidence type="ECO:0000256" key="9">
    <source>
        <dbReference type="SAM" id="MobiDB-lite"/>
    </source>
</evidence>
<evidence type="ECO:0000256" key="4">
    <source>
        <dbReference type="ARBA" id="ARBA00022741"/>
    </source>
</evidence>
<dbReference type="GO" id="GO:0003723">
    <property type="term" value="F:RNA binding"/>
    <property type="evidence" value="ECO:0007669"/>
    <property type="project" value="InterPro"/>
</dbReference>
<feature type="compositionally biased region" description="Low complexity" evidence="9">
    <location>
        <begin position="1"/>
        <end position="23"/>
    </location>
</feature>
<dbReference type="PROSITE" id="PS50507">
    <property type="entry name" value="RDRP_SSRNA_POS"/>
    <property type="match status" value="1"/>
</dbReference>
<dbReference type="CDD" id="cd23255">
    <property type="entry name" value="Endornaviridae_RdRp"/>
    <property type="match status" value="1"/>
</dbReference>
<keyword evidence="3" id="KW-0548">Nucleotidyltransferase</keyword>
<dbReference type="InterPro" id="IPR002588">
    <property type="entry name" value="Alphavirus-like_MT_dom"/>
</dbReference>
<feature type="region of interest" description="Disordered" evidence="9">
    <location>
        <begin position="1"/>
        <end position="40"/>
    </location>
</feature>
<dbReference type="GO" id="GO:0003724">
    <property type="term" value="F:RNA helicase activity"/>
    <property type="evidence" value="ECO:0007669"/>
    <property type="project" value="UniProtKB-EC"/>
</dbReference>
<dbReference type="SUPFAM" id="SSF56672">
    <property type="entry name" value="DNA/RNA polymerases"/>
    <property type="match status" value="1"/>
</dbReference>
<sequence length="3878" mass="436362">MSTTTATTNNNQAMKTQNNTKQNGDSGFLAPSKKIKKTNKKTKVRATLYDYPMGPTRKMVVKDKYSVGGDGNCWRKAFKGPSIVATEAILDSWSTTMVDLHTFMQVYRKCCLTFGKMGMMRNLFALTVNSKGTVHLVDCFTPDEVRQLVTECPELKPACDALIPAQALYDPDSDVHVSIDVDKSKMTTMMKEDGTMAWHLPPGSAKLKITKPNKITHNIIKRSIMLWDYEELDIHQWRLLALMNNNYKCDLLSCNTARDIVSKLTMMSMATGLPLGLLTTSYVNMEVVDALNEKFNILVEIDDLNIYIRRPDNAVKITIPQDDFVVYFGTKYVQMYHILLLLYTGEGMKIVSDRDLLGGISVLEQISRDYNVPLSLISNTQLGNTLLDTINKVANISVRQTDGKAIEVPETMPEEAFNEISRDFGKFNIVRVNIGSHPHPYHHASRRAVTKMIVSRYPRSDLVYDIGGDFNYHISKDNFHVHSVFKTGSPTDEARYINLTAKVVKAVNNRISSLVDKQGSQNVAVESVLSTVKTKKNLLWCNNSVGDCTHAPANKLSFGMSIDTLFHIKPEELIRFYLQNNVVMSTHALTVPKDYKVKKRGNLKYDEGVWTVEDGNLNIVFAGDSTVYSQEVEVLDTYMFQPLIATGRHVLYTRIQGYKAAHLVLEHFMLERSVVDGLIFKHAQWVNYNYDVVTVRVPKVLLNKPTSLLDREPLEFETEQINLRFYERLLNRMMQPYSWDSLKAYAASNVGRSYMTSAGIEQVWKMSNKAVMTHCIVAYWAMNRQVESMAPLVQRAEERARPTGFFQQLWKVLKNVLIDIGNEFDPTTIAEVQNFFSDNATDDLQLVQLFTTLNAQIESLNVASQLSASHNIVDTVLKTLPIDVDITWTNIDNWRENHDDSNRKTVCDLVKLVDKLPALKTTCKPHQRCPHNHYRTHGHVTFSPKVMPIGVCTCCGIDSNVFSDGTCLLCTGHEQCSGYKSTCKHTHRLMHEECCGKPICHCVLTNACQCCGKNSSDVYCRLCKPNPSTRPSDQRGSVDKTRGDNQHPEHGSQPVTDLPNFGENTEDILDGDESTVQQQNDAENAPEHQTPGGVGNTPLNEHDGHPTQSAATEHDDEPGDANDHDRVRAGEPDCPATQGPDTKGDEPITTPVDDNPKTPNVEDDSGKTEKGKAPSAEPPTPKSGQVDQPAGVAKLHDSVDRGDSVLENIRAVTGERSPTYTIHEAMSVGLRKPTFSSTLASGFTSFKVPNYRYKRVNHVDVFITSLGTAIDDGTCGSSSLSQITGIPIQQVKEWFESTVGSSEWSSESDLASFAIATSTNLVICTTDAAHLYMNNTSGIAYAITTTEPVDGNQHWVPCSLTISTYYSSFVTHEISTYYKLLRYLETGGDETENWNMVHDYNVKLSDAATAYTLRGQSWDTILKLFHSSRVTADGVTHKSEFYHSTDIRDYIVKRPSGLNMIIAPTGFGKTTQLHTLHKESTKLLILTPTRANVRSYVKLMQSLKVSVAGRADSSWLPDDDAIRNPSKVRVVIMTVNAAFAGLCSEQPNSNYLGLVAGRKVYFDEFHMVTPEYFVLCRALGNLVSGVMTATPYGALFDVSTRHPITSTWQTDEAMSLLLETYYEEGVNDGELLIVKSKQLAYHTSSISGKPCPSLTSETVGNYDLTTCKKAVATNCVTNGVTMPNINRVIDSGERIILNMKPYINYDAKRVHFFDVVTVRYSVNEMIQSRGRAGRTQAGSFIGPVPNDDNIVSVQDQLLMSLMAGVECSNYCHALFDYVSDKTIRNAKDFIAINKDSADVNLLYDVDSARTWVELAQSILKQKNLKRTPQFVDESLTTRYYYDQMLSMLEDEGTLANTGVLKTARRRNTKASPAVHLDIIKQHVITCCKPKVGSGQLSSNSKGLFSVNMETKPISWTDDTANKNIRNTIIEILLNDYLTGLNTMVVMYKRLLRLETTEGASQGSQTAIYDKTKWEKKQMFSFKPNDNQPVLIIDKTTKAATVMLYSMLSSVSQGTMVVTTNRDLSHMLISIINVPAVVTVARLKLVLSRSVLITGPPGSGKTHTARTEYRPDTFVSKQALMLEQYKWHTPNTVPDSKVLGIDEIAMFNVYELLILAHKADKFVMAGDVNQKVIDDDGLLTARNTDSTKLFGLLNLSKKITLTRTWRFGKDTLNLLNKIGHIYEANDVMKSETIVSRNIHGKFGDKLRQAVHEASPSLIVCPTNDILLWLKREGIQGTAATTTSRSQGFEAERVMYLMVGQPASTYTQPELYVAFTRHTKELCIITDNVAATFLREKNISYPDFTHWDEFDQSRAGCVNLSLYRTGILGKIQGFSSSIPTRVDNMIDQWRQDVEQHSEHEPDSYYFTDGVMNDYTYALSSIASTLNGTVYERDGVTEADNLLVDTLFVELRVSRRSNLQLHELYVRIKQKDIKLPENLLFEVKCAGPGGQCHYKRYKLSKTGLTYLGTAQSHLPFKGNTCVTLHDTFGHNFGALRDHLHVEHRLVKLLTSIKAACVALYDLIAEYFGFKSHNIAPETLAASMLSNANYLPRAWLDASSFAMACDGHTGLYGNWMKQVEAFRSAGLDGAAAYEIIRAAAAETGKYLPSAPADMHELHMNARVVPYKNGGKSEYFTNAKGEPVRVTNMTLREAYSALKASTYHPDNYRSGYADVRDIIVLRLAHMINNTPNVVEQVNLLVDEVLLVVDKELKDRCEINEMDRFGTRIGKSMRAVMIHKLLRTAHGSVLYSVDDNELLESQLAPEDNIEEDTRAGAINIKVTDLLLIIDNIKTWICESVVQWCEWAADREDGRSATTSGETEFHDTQEILELTPDTKKGIDLFPCCKGNPIIPPHPEDKQHENRNLTEYVELVLKCDNCPQRNKIAVFSKLFEIEGCDVQSKLDIKSFTATSSMFKTVTVDHETQQVAIKVVGLPLVKLHQLANSVIITVDKVCLMAMKKGNCYTLYWSDNNIMSNENLIENAMKVLNSVAGGNNDLMKLLKRCIVSLIKYIRIRKDIFVWTTKATLGVCYTMTLQYQRSAKSCYFNLLNDKYIQRTLKLNSRNKLWLQGNALIYSRRSPATVLDCHTMMFGVSNSEGITLHLYAGREERLKLFSEHLQHALGTDRRHYNAGNTADGLRRLGINVQANVQAIDNDSWLKIVKEAAQNNPLANLINISPENSHKKYEQILDYITEQKRFTCLTEQLPTVLETKMAICIPSGHGKTTTVQRIKREMPHLNVWDIDDILSTPNVIRMWDYDAALNEYRTAFLDFDAKHDEPYLMLCHHPKVVPDSIATLIIINDGAKVPVERIWSDENVRSLTKLKNVSTTRVKNYDELFRCVVKYYASGSSNQITMVDDGEIVDAIDDFGGYSFFQNSSGPDSLMFAPADGEISVPNFAESLGYQRVYKTGRHVGVSRPTIQKLTTSTFNAISTRLHGIQKLRTEHLTSDEYFGSLTKMFKRNWKTQMREFQNEPISLSYEDSLRWLINKGHKIELLSSMVENTQIGELSTDPTRATAHFKVENLLKEQVNDILDQKGRVIVWNNQNINMFLCPMINECKRRLKLLLNEDLVTYADGMTMTDINHRLSRVRKTKFMVELDLAKQDRQTDRPILNFEYKLLAQLGLDGELVAYLQQLDQGFTYTTPEKIKSRRPPIRWTGGAMTSLGNEIRNLLIIADLIDDKEIEHVWTLGDDSLIMTNTEFDENQTKLIATQRHNVVCTFSQSQVAGLFLQLIVCWVEDKYIATHNFNRLQEKLAYSPYPSWSESWKSKYASFLMMIGDTPEVRHELLLLGYKALPPLGTSFDERVYANAVYHQIEPEDVNLVINDIIATQKTESVEIVLPLTMITPRNKLQLGEVPLYDYQEVKVDTLTRINDALATVANNYY</sequence>
<dbReference type="GO" id="GO:0003968">
    <property type="term" value="F:RNA-directed RNA polymerase activity"/>
    <property type="evidence" value="ECO:0007669"/>
    <property type="project" value="UniProtKB-KW"/>
</dbReference>
<dbReference type="SUPFAM" id="SSF52540">
    <property type="entry name" value="P-loop containing nucleoside triphosphate hydrolases"/>
    <property type="match status" value="2"/>
</dbReference>
<evidence type="ECO:0000256" key="7">
    <source>
        <dbReference type="ARBA" id="ARBA00022953"/>
    </source>
</evidence>
<dbReference type="Pfam" id="PF01443">
    <property type="entry name" value="Viral_helicase1"/>
    <property type="match status" value="1"/>
</dbReference>
<name>A0AAU7YE16_9VIRU</name>
<dbReference type="GO" id="GO:0005524">
    <property type="term" value="F:ATP binding"/>
    <property type="evidence" value="ECO:0007669"/>
    <property type="project" value="UniProtKB-KW"/>
</dbReference>
<evidence type="ECO:0000256" key="6">
    <source>
        <dbReference type="ARBA" id="ARBA00022840"/>
    </source>
</evidence>
<organism evidence="12">
    <name type="scientific">Exserohilum turcicum endornavirus 3</name>
    <dbReference type="NCBI Taxonomy" id="3229023"/>
    <lineage>
        <taxon>Viruses</taxon>
        <taxon>Riboviria</taxon>
        <taxon>Orthornavirae</taxon>
        <taxon>Kitrinoviricota</taxon>
        <taxon>Alsuviricetes</taxon>
        <taxon>Martellivirales</taxon>
        <taxon>Endornaviridae</taxon>
    </lineage>
</organism>
<feature type="domain" description="RdRp catalytic" evidence="10">
    <location>
        <begin position="3587"/>
        <end position="3699"/>
    </location>
</feature>
<keyword evidence="1" id="KW-0696">RNA-directed RNA polymerase</keyword>
<dbReference type="Gene3D" id="3.40.50.300">
    <property type="entry name" value="P-loop containing nucleotide triphosphate hydrolases"/>
    <property type="match status" value="3"/>
</dbReference>
<protein>
    <submittedName>
        <fullName evidence="12">Polyprotein</fullName>
    </submittedName>
</protein>
<evidence type="ECO:0000313" key="12">
    <source>
        <dbReference type="EMBL" id="XBY85593.1"/>
    </source>
</evidence>
<feature type="region of interest" description="Disordered" evidence="9">
    <location>
        <begin position="1027"/>
        <end position="1190"/>
    </location>
</feature>
<dbReference type="InterPro" id="IPR001788">
    <property type="entry name" value="RNA-dep_RNA_pol_alsuvir"/>
</dbReference>
<feature type="compositionally biased region" description="Basic and acidic residues" evidence="9">
    <location>
        <begin position="1032"/>
        <end position="1050"/>
    </location>
</feature>
<dbReference type="GO" id="GO:0016556">
    <property type="term" value="P:mRNA modification"/>
    <property type="evidence" value="ECO:0007669"/>
    <property type="project" value="InterPro"/>
</dbReference>
<dbReference type="GO" id="GO:0016787">
    <property type="term" value="F:hydrolase activity"/>
    <property type="evidence" value="ECO:0007669"/>
    <property type="project" value="UniProtKB-KW"/>
</dbReference>
<dbReference type="Pfam" id="PF00978">
    <property type="entry name" value="RdRP_2"/>
    <property type="match status" value="1"/>
</dbReference>
<evidence type="ECO:0000256" key="3">
    <source>
        <dbReference type="ARBA" id="ARBA00022695"/>
    </source>
</evidence>